<proteinExistence type="predicted"/>
<keyword evidence="1" id="KW-0472">Membrane</keyword>
<sequence>MAEEIEIIVTATGFDKVSSGLKNTTEALKSTANEAKKTGDAMKNTLNAGANQAGQSIQNLSRVVQDAPFGFIGIANNINPLIESFGRLKAETGSTGGALKALAGGLTGAGGLGLAVSLVTTVVSFAQIGFDRWTGATKKSKEAIDEAKKSAEDFAKSIDNARAGAISTGLALQSYVNIAKNGQLPLEQRNEALKQANIILGTHGELLTLTNVNTAAATREVELYTQALIGQAVAQKYVDQLATLFVNKTSLQTKLTSLLAEQIKLKTDKDKLEAQAVKEKNTAISGGQRIYQTSQGLIFKLRDASTAYNNVLSETSDVQSQLNKINNDIANSQNNLNASVLQATSAFGQLGTKVTTTSKKLPKAKKALETFNDVIVKTAKNIADQQEFSILFDESTIKEQISIVRKTIERGISEFNVPSNDARILKLKAQLDELEAQLAVEEGAKNIKKAVKKQKGKLTITVPVIFNPDAVIPIKEIQKSLQKSFEIIGVGLGEGIANAITEGANFGDVFMSIFNQLGGVVQALGEQILAIGIAAIVAADSLKAIFANPYAAIAAGIALVALGALIKNTTTPRNRFAVGTRNAPGGMALVGERGPEMISLPRGSQVLPAAQTANMLGGVGGAVEIYGILRGKDIYFSNKKYSATYARTT</sequence>
<protein>
    <submittedName>
        <fullName evidence="2">Uncharacterized protein</fullName>
    </submittedName>
</protein>
<keyword evidence="1" id="KW-0812">Transmembrane</keyword>
<gene>
    <name evidence="2" type="ORF">UFOVP462_15</name>
</gene>
<dbReference type="EMBL" id="LR796431">
    <property type="protein sequence ID" value="CAB4144085.1"/>
    <property type="molecule type" value="Genomic_DNA"/>
</dbReference>
<feature type="transmembrane region" description="Helical" evidence="1">
    <location>
        <begin position="549"/>
        <end position="566"/>
    </location>
</feature>
<evidence type="ECO:0000256" key="1">
    <source>
        <dbReference type="SAM" id="Phobius"/>
    </source>
</evidence>
<reference evidence="2" key="1">
    <citation type="submission" date="2020-04" db="EMBL/GenBank/DDBJ databases">
        <authorList>
            <person name="Chiriac C."/>
            <person name="Salcher M."/>
            <person name="Ghai R."/>
            <person name="Kavagutti S V."/>
        </authorList>
    </citation>
    <scope>NUCLEOTIDE SEQUENCE</scope>
</reference>
<accession>A0A6J5MAL5</accession>
<organism evidence="2">
    <name type="scientific">uncultured Caudovirales phage</name>
    <dbReference type="NCBI Taxonomy" id="2100421"/>
    <lineage>
        <taxon>Viruses</taxon>
        <taxon>Duplodnaviria</taxon>
        <taxon>Heunggongvirae</taxon>
        <taxon>Uroviricota</taxon>
        <taxon>Caudoviricetes</taxon>
        <taxon>Peduoviridae</taxon>
        <taxon>Maltschvirus</taxon>
        <taxon>Maltschvirus maltsch</taxon>
    </lineage>
</organism>
<name>A0A6J5MAL5_9CAUD</name>
<keyword evidence="1" id="KW-1133">Transmembrane helix</keyword>
<evidence type="ECO:0000313" key="2">
    <source>
        <dbReference type="EMBL" id="CAB4144085.1"/>
    </source>
</evidence>